<protein>
    <recommendedName>
        <fullName evidence="4">DUF5658 domain-containing protein</fullName>
    </recommendedName>
</protein>
<organism evidence="2 3">
    <name type="scientific">Halorubrum ezzemoulense</name>
    <name type="common">Halorubrum chaoviator</name>
    <dbReference type="NCBI Taxonomy" id="337243"/>
    <lineage>
        <taxon>Archaea</taxon>
        <taxon>Methanobacteriati</taxon>
        <taxon>Methanobacteriota</taxon>
        <taxon>Stenosarchaea group</taxon>
        <taxon>Halobacteria</taxon>
        <taxon>Halobacteriales</taxon>
        <taxon>Haloferacaceae</taxon>
        <taxon>Halorubrum</taxon>
    </lineage>
</organism>
<keyword evidence="3" id="KW-1185">Reference proteome</keyword>
<keyword evidence="1" id="KW-0472">Membrane</keyword>
<keyword evidence="1" id="KW-1133">Transmembrane helix</keyword>
<evidence type="ECO:0000313" key="2">
    <source>
        <dbReference type="EMBL" id="MDB2292235.1"/>
    </source>
</evidence>
<dbReference type="Pfam" id="PF24285">
    <property type="entry name" value="DUF7473"/>
    <property type="match status" value="1"/>
</dbReference>
<dbReference type="Proteomes" id="UP001210528">
    <property type="component" value="Unassembled WGS sequence"/>
</dbReference>
<dbReference type="EMBL" id="JAQLUK010000005">
    <property type="protein sequence ID" value="MDB2292235.1"/>
    <property type="molecule type" value="Genomic_DNA"/>
</dbReference>
<keyword evidence="1" id="KW-0812">Transmembrane</keyword>
<feature type="transmembrane region" description="Helical" evidence="1">
    <location>
        <begin position="97"/>
        <end position="120"/>
    </location>
</feature>
<feature type="transmembrane region" description="Helical" evidence="1">
    <location>
        <begin position="12"/>
        <end position="33"/>
    </location>
</feature>
<evidence type="ECO:0000256" key="1">
    <source>
        <dbReference type="SAM" id="Phobius"/>
    </source>
</evidence>
<name>A0ABT4Z247_HALEZ</name>
<comment type="caution">
    <text evidence="2">The sequence shown here is derived from an EMBL/GenBank/DDBJ whole genome shotgun (WGS) entry which is preliminary data.</text>
</comment>
<sequence length="122" mass="12758">MTTMLLQTVTPVSVLGTTVLLALFLCLTAHVAARNVLGDADPRRALYIGPLPAVISVAGNGLELPGGLILLAALLVDGTMFWWSYEQPRRAVAAMTLIHAVVTTLLAGLLILVSILLASMPG</sequence>
<accession>A0ABT4Z247</accession>
<dbReference type="InterPro" id="IPR055896">
    <property type="entry name" value="DUF7473"/>
</dbReference>
<proteinExistence type="predicted"/>
<reference evidence="2 3" key="1">
    <citation type="submission" date="2023-01" db="EMBL/GenBank/DDBJ databases">
        <title>Halorubrum ezzemoulense from Santa Pola, Spain.</title>
        <authorList>
            <person name="Feng Y."/>
            <person name="Louyakis A.S."/>
            <person name="Gogarten J.P."/>
        </authorList>
    </citation>
    <scope>NUCLEOTIDE SEQUENCE [LARGE SCALE GENOMIC DNA]</scope>
    <source>
        <strain evidence="2 3">AMM015</strain>
    </source>
</reference>
<gene>
    <name evidence="2" type="ORF">PM085_08020</name>
</gene>
<evidence type="ECO:0000313" key="3">
    <source>
        <dbReference type="Proteomes" id="UP001210528"/>
    </source>
</evidence>
<evidence type="ECO:0008006" key="4">
    <source>
        <dbReference type="Google" id="ProtNLM"/>
    </source>
</evidence>